<dbReference type="PROSITE" id="PS50293">
    <property type="entry name" value="TPR_REGION"/>
    <property type="match status" value="2"/>
</dbReference>
<evidence type="ECO:0000313" key="11">
    <source>
        <dbReference type="Proteomes" id="UP001597241"/>
    </source>
</evidence>
<dbReference type="PRINTS" id="PR00344">
    <property type="entry name" value="BCTRLSENSOR"/>
</dbReference>
<keyword evidence="8" id="KW-0472">Membrane</keyword>
<keyword evidence="8" id="KW-1133">Transmembrane helix</keyword>
<keyword evidence="3" id="KW-0597">Phosphoprotein</keyword>
<dbReference type="InterPro" id="IPR005467">
    <property type="entry name" value="His_kinase_dom"/>
</dbReference>
<proteinExistence type="predicted"/>
<feature type="repeat" description="TPR" evidence="7">
    <location>
        <begin position="159"/>
        <end position="192"/>
    </location>
</feature>
<accession>A0ABW3WS76</accession>
<dbReference type="Gene3D" id="1.10.287.130">
    <property type="match status" value="1"/>
</dbReference>
<comment type="catalytic activity">
    <reaction evidence="1">
        <text>ATP + protein L-histidine = ADP + protein N-phospho-L-histidine.</text>
        <dbReference type="EC" id="2.7.13.3"/>
    </reaction>
</comment>
<keyword evidence="5" id="KW-0418">Kinase</keyword>
<dbReference type="InterPro" id="IPR003661">
    <property type="entry name" value="HisK_dim/P_dom"/>
</dbReference>
<dbReference type="Pfam" id="PF02518">
    <property type="entry name" value="HATPase_c"/>
    <property type="match status" value="1"/>
</dbReference>
<dbReference type="EC" id="2.7.13.3" evidence="2"/>
<dbReference type="InterPro" id="IPR050736">
    <property type="entry name" value="Sensor_HK_Regulatory"/>
</dbReference>
<dbReference type="SUPFAM" id="SSF55874">
    <property type="entry name" value="ATPase domain of HSP90 chaperone/DNA topoisomerase II/histidine kinase"/>
    <property type="match status" value="1"/>
</dbReference>
<feature type="domain" description="Histidine kinase" evidence="9">
    <location>
        <begin position="463"/>
        <end position="681"/>
    </location>
</feature>
<keyword evidence="11" id="KW-1185">Reference proteome</keyword>
<evidence type="ECO:0000256" key="5">
    <source>
        <dbReference type="ARBA" id="ARBA00022777"/>
    </source>
</evidence>
<name>A0ABW3WS76_9FLAO</name>
<dbReference type="Pfam" id="PF13424">
    <property type="entry name" value="TPR_12"/>
    <property type="match status" value="2"/>
</dbReference>
<dbReference type="PROSITE" id="PS50109">
    <property type="entry name" value="HIS_KIN"/>
    <property type="match status" value="1"/>
</dbReference>
<dbReference type="SMART" id="SM00388">
    <property type="entry name" value="HisKA"/>
    <property type="match status" value="1"/>
</dbReference>
<keyword evidence="8" id="KW-0812">Transmembrane</keyword>
<dbReference type="PROSITE" id="PS50005">
    <property type="entry name" value="TPR"/>
    <property type="match status" value="3"/>
</dbReference>
<organism evidence="10 11">
    <name type="scientific">Lutibacter holmesii</name>
    <dbReference type="NCBI Taxonomy" id="1137985"/>
    <lineage>
        <taxon>Bacteria</taxon>
        <taxon>Pseudomonadati</taxon>
        <taxon>Bacteroidota</taxon>
        <taxon>Flavobacteriia</taxon>
        <taxon>Flavobacteriales</taxon>
        <taxon>Flavobacteriaceae</taxon>
        <taxon>Lutibacter</taxon>
    </lineage>
</organism>
<dbReference type="SUPFAM" id="SSF47384">
    <property type="entry name" value="Homodimeric domain of signal transducing histidine kinase"/>
    <property type="match status" value="1"/>
</dbReference>
<dbReference type="InterPro" id="IPR011990">
    <property type="entry name" value="TPR-like_helical_dom_sf"/>
</dbReference>
<dbReference type="InterPro" id="IPR036890">
    <property type="entry name" value="HATPase_C_sf"/>
</dbReference>
<evidence type="ECO:0000256" key="8">
    <source>
        <dbReference type="SAM" id="Phobius"/>
    </source>
</evidence>
<dbReference type="SMART" id="SM00028">
    <property type="entry name" value="TPR"/>
    <property type="match status" value="7"/>
</dbReference>
<keyword evidence="6" id="KW-0902">Two-component regulatory system</keyword>
<sequence>MKNKILFFYFLFFFIFLYGQNSTTSLKTKLQQEQVDTSKVRLNVEIANSFSIKQKDSVLHYYNKALRLADSISYKHNLADLLFSHGTEFENINNFEQAIVNYELSISIYEELEQVENVGSLYNLIGYCYLNLYAEDKAIEYYLKSLNISQSLNDNEGVAMNYNDIGNLYYDQEHYENAITYFKKALSLYENLEDKEGLSSVYTNLGNAYSDLGDYTKGMDYYRRSIHLELELNDEGGIAVNYNNLGDCNIQLGDLENAESYFEKAIEIANKINDQELLAIIYLNLADLQQKSKKYSQTIFYALKSLNISKVLGRLEIQSEDLKYLAEAYERKGDVENALLFQKELTVVNDSLLNYEKVKKVQLFNALNKLEQNSTTISDLATENRITQLKYKNEKKISHYLIIAIVVFAFLIIVLIHQQTAKKKAYNLLEFRNFQISRMNTEIEEQRDYLNQLNKTKDKFFSIIAHDLKNPFNSIKGFTELLIDNRGDYDSEKQLKFLRIIKDSTVKASTLLNNLLTWANSQSGNLTYSPKKIELVLQVIDVVSLLEIQAVKKDIHIFNNIDHNLTVAGDENMVNTIFRNLISNAVKFTKPNGEVRIESSLKNNMVEISVKDNGVGISDEDLKNIFSLEVKNTQLGTAKEQGSGLGLILCKDFVEKHGGKIWVNSVLGEGTEFTFTLPVWKDEELDVFIL</sequence>
<dbReference type="Pfam" id="PF13181">
    <property type="entry name" value="TPR_8"/>
    <property type="match status" value="1"/>
</dbReference>
<evidence type="ECO:0000256" key="4">
    <source>
        <dbReference type="ARBA" id="ARBA00022679"/>
    </source>
</evidence>
<evidence type="ECO:0000259" key="9">
    <source>
        <dbReference type="PROSITE" id="PS50109"/>
    </source>
</evidence>
<dbReference type="CDD" id="cd00082">
    <property type="entry name" value="HisKA"/>
    <property type="match status" value="1"/>
</dbReference>
<evidence type="ECO:0000256" key="3">
    <source>
        <dbReference type="ARBA" id="ARBA00022553"/>
    </source>
</evidence>
<gene>
    <name evidence="10" type="ORF">ACFQ5N_11245</name>
</gene>
<dbReference type="InterPro" id="IPR036097">
    <property type="entry name" value="HisK_dim/P_sf"/>
</dbReference>
<dbReference type="Gene3D" id="3.30.565.10">
    <property type="entry name" value="Histidine kinase-like ATPase, C-terminal domain"/>
    <property type="match status" value="1"/>
</dbReference>
<keyword evidence="7" id="KW-0802">TPR repeat</keyword>
<dbReference type="SMART" id="SM00387">
    <property type="entry name" value="HATPase_c"/>
    <property type="match status" value="1"/>
</dbReference>
<feature type="transmembrane region" description="Helical" evidence="8">
    <location>
        <begin position="397"/>
        <end position="416"/>
    </location>
</feature>
<dbReference type="InterPro" id="IPR003594">
    <property type="entry name" value="HATPase_dom"/>
</dbReference>
<evidence type="ECO:0000256" key="7">
    <source>
        <dbReference type="PROSITE-ProRule" id="PRU00339"/>
    </source>
</evidence>
<dbReference type="InterPro" id="IPR019734">
    <property type="entry name" value="TPR_rpt"/>
</dbReference>
<dbReference type="SUPFAM" id="SSF48452">
    <property type="entry name" value="TPR-like"/>
    <property type="match status" value="2"/>
</dbReference>
<keyword evidence="4" id="KW-0808">Transferase</keyword>
<dbReference type="CDD" id="cd00075">
    <property type="entry name" value="HATPase"/>
    <property type="match status" value="1"/>
</dbReference>
<dbReference type="Proteomes" id="UP001597241">
    <property type="component" value="Unassembled WGS sequence"/>
</dbReference>
<evidence type="ECO:0000256" key="1">
    <source>
        <dbReference type="ARBA" id="ARBA00000085"/>
    </source>
</evidence>
<evidence type="ECO:0000256" key="2">
    <source>
        <dbReference type="ARBA" id="ARBA00012438"/>
    </source>
</evidence>
<feature type="repeat" description="TPR" evidence="7">
    <location>
        <begin position="239"/>
        <end position="272"/>
    </location>
</feature>
<evidence type="ECO:0000313" key="10">
    <source>
        <dbReference type="EMBL" id="MFD1294412.1"/>
    </source>
</evidence>
<dbReference type="RefSeq" id="WP_386809599.1">
    <property type="nucleotide sequence ID" value="NZ_JBHTMV010000004.1"/>
</dbReference>
<feature type="repeat" description="TPR" evidence="7">
    <location>
        <begin position="199"/>
        <end position="232"/>
    </location>
</feature>
<reference evidence="11" key="1">
    <citation type="journal article" date="2019" name="Int. J. Syst. Evol. Microbiol.">
        <title>The Global Catalogue of Microorganisms (GCM) 10K type strain sequencing project: providing services to taxonomists for standard genome sequencing and annotation.</title>
        <authorList>
            <consortium name="The Broad Institute Genomics Platform"/>
            <consortium name="The Broad Institute Genome Sequencing Center for Infectious Disease"/>
            <person name="Wu L."/>
            <person name="Ma J."/>
        </authorList>
    </citation>
    <scope>NUCLEOTIDE SEQUENCE [LARGE SCALE GENOMIC DNA]</scope>
    <source>
        <strain evidence="11">CCUG 62221</strain>
    </source>
</reference>
<dbReference type="InterPro" id="IPR004358">
    <property type="entry name" value="Sig_transdc_His_kin-like_C"/>
</dbReference>
<dbReference type="Pfam" id="PF00512">
    <property type="entry name" value="HisKA"/>
    <property type="match status" value="1"/>
</dbReference>
<dbReference type="PANTHER" id="PTHR43711:SF31">
    <property type="entry name" value="HISTIDINE KINASE"/>
    <property type="match status" value="1"/>
</dbReference>
<dbReference type="Gene3D" id="1.25.40.10">
    <property type="entry name" value="Tetratricopeptide repeat domain"/>
    <property type="match status" value="2"/>
</dbReference>
<protein>
    <recommendedName>
        <fullName evidence="2">histidine kinase</fullName>
        <ecNumber evidence="2">2.7.13.3</ecNumber>
    </recommendedName>
</protein>
<evidence type="ECO:0000256" key="6">
    <source>
        <dbReference type="ARBA" id="ARBA00023012"/>
    </source>
</evidence>
<dbReference type="PANTHER" id="PTHR43711">
    <property type="entry name" value="TWO-COMPONENT HISTIDINE KINASE"/>
    <property type="match status" value="1"/>
</dbReference>
<comment type="caution">
    <text evidence="10">The sequence shown here is derived from an EMBL/GenBank/DDBJ whole genome shotgun (WGS) entry which is preliminary data.</text>
</comment>
<dbReference type="EMBL" id="JBHTMV010000004">
    <property type="protein sequence ID" value="MFD1294412.1"/>
    <property type="molecule type" value="Genomic_DNA"/>
</dbReference>